<dbReference type="GO" id="GO:0005737">
    <property type="term" value="C:cytoplasm"/>
    <property type="evidence" value="ECO:0007669"/>
    <property type="project" value="TreeGrafter"/>
</dbReference>
<dbReference type="InterPro" id="IPR002975">
    <property type="entry name" value="Fungi_Gprotein_alpha"/>
</dbReference>
<evidence type="ECO:0000256" key="6">
    <source>
        <dbReference type="ARBA" id="ARBA00023134"/>
    </source>
</evidence>
<dbReference type="InterPro" id="IPR011025">
    <property type="entry name" value="GproteinA_insert"/>
</dbReference>
<dbReference type="PROSITE" id="PS51882">
    <property type="entry name" value="G_ALPHA"/>
    <property type="match status" value="1"/>
</dbReference>
<dbReference type="GO" id="GO:0010255">
    <property type="term" value="P:glucose mediated signaling pathway"/>
    <property type="evidence" value="ECO:0007669"/>
    <property type="project" value="UniProtKB-ARBA"/>
</dbReference>
<dbReference type="SMART" id="SM00275">
    <property type="entry name" value="G_alpha"/>
    <property type="match status" value="1"/>
</dbReference>
<dbReference type="PANTHER" id="PTHR10218">
    <property type="entry name" value="GTP-BINDING PROTEIN ALPHA SUBUNIT"/>
    <property type="match status" value="1"/>
</dbReference>
<dbReference type="GO" id="GO:0005834">
    <property type="term" value="C:heterotrimeric G-protein complex"/>
    <property type="evidence" value="ECO:0007669"/>
    <property type="project" value="InterPro"/>
</dbReference>
<name>A0A067T762_GALM3</name>
<feature type="binding site" evidence="10">
    <location>
        <begin position="201"/>
        <end position="205"/>
    </location>
    <ligand>
        <name>GTP</name>
        <dbReference type="ChEBI" id="CHEBI:37565"/>
    </ligand>
</feature>
<dbReference type="Gene3D" id="1.10.400.10">
    <property type="entry name" value="GI Alpha 1, domain 2-like"/>
    <property type="match status" value="1"/>
</dbReference>
<evidence type="ECO:0000256" key="10">
    <source>
        <dbReference type="PIRSR" id="PIRSR601019-1"/>
    </source>
</evidence>
<dbReference type="GO" id="GO:0046872">
    <property type="term" value="F:metal ion binding"/>
    <property type="evidence" value="ECO:0007669"/>
    <property type="project" value="UniProtKB-KW"/>
</dbReference>
<dbReference type="PANTHER" id="PTHR10218:SF369">
    <property type="entry name" value="GUANINE NUCLEOTIDE-BINDING PROTEIN ALPHA-2 SUBUNIT"/>
    <property type="match status" value="1"/>
</dbReference>
<dbReference type="CDD" id="cd00066">
    <property type="entry name" value="G-alpha"/>
    <property type="match status" value="1"/>
</dbReference>
<keyword evidence="3 11" id="KW-0479">Metal-binding</keyword>
<dbReference type="SUPFAM" id="SSF52540">
    <property type="entry name" value="P-loop containing nucleoside triphosphate hydrolases"/>
    <property type="match status" value="1"/>
</dbReference>
<proteinExistence type="predicted"/>
<sequence>MGSSSSRAARLAQKRSNLIDHQLEEDCKRFKREAKILLLGSRNSGLRTIVKEMKIFQDGFSDTERAQFRSVVYRNVLDSAQRVLAYMKKTGLECIECTNRALAENVLNFRLDDTGSAYFPSEIAEAIYLLWNDSVFSQVISEHSSCISHTDSATYFLSQVLRIGSPHYLPSDTDILRANEESTGITETRLNMGQLSIHMFDVGDQRSERKKWIHCFENVTLILFCVDMSVYDQVSEKEPSHNKLSESFALFESVVNSQWFRRTTVVLFLNRIDVFKNKIPEVPLERYFPEYAGGPDVNKAAKYILWKFMQANRAQLPIHPLLTQPRDVSRTRLVFSAVKETILQNALKDSGVLGWPDQMPRT</sequence>
<gene>
    <name evidence="12" type="ORF">GALMADRAFT_157398</name>
</gene>
<dbReference type="GO" id="GO:0001664">
    <property type="term" value="F:G protein-coupled receptor binding"/>
    <property type="evidence" value="ECO:0007669"/>
    <property type="project" value="InterPro"/>
</dbReference>
<dbReference type="SUPFAM" id="SSF47895">
    <property type="entry name" value="Transducin (alpha subunit), insertion domain"/>
    <property type="match status" value="1"/>
</dbReference>
<dbReference type="GO" id="GO:0003924">
    <property type="term" value="F:GTPase activity"/>
    <property type="evidence" value="ECO:0007669"/>
    <property type="project" value="InterPro"/>
</dbReference>
<dbReference type="GO" id="GO:0005525">
    <property type="term" value="F:GTP binding"/>
    <property type="evidence" value="ECO:0007669"/>
    <property type="project" value="UniProtKB-KW"/>
</dbReference>
<keyword evidence="4 10" id="KW-0547">Nucleotide-binding</keyword>
<dbReference type="InterPro" id="IPR001019">
    <property type="entry name" value="Gprotein_alpha_su"/>
</dbReference>
<evidence type="ECO:0000256" key="3">
    <source>
        <dbReference type="ARBA" id="ARBA00022723"/>
    </source>
</evidence>
<dbReference type="OrthoDB" id="5817230at2759"/>
<dbReference type="GO" id="GO:0007189">
    <property type="term" value="P:adenylate cyclase-activating G protein-coupled receptor signaling pathway"/>
    <property type="evidence" value="ECO:0007669"/>
    <property type="project" value="TreeGrafter"/>
</dbReference>
<dbReference type="HOGENOM" id="CLU_014184_6_0_1"/>
<reference evidence="13" key="1">
    <citation type="journal article" date="2014" name="Proc. Natl. Acad. Sci. U.S.A.">
        <title>Extensive sampling of basidiomycete genomes demonstrates inadequacy of the white-rot/brown-rot paradigm for wood decay fungi.</title>
        <authorList>
            <person name="Riley R."/>
            <person name="Salamov A.A."/>
            <person name="Brown D.W."/>
            <person name="Nagy L.G."/>
            <person name="Floudas D."/>
            <person name="Held B.W."/>
            <person name="Levasseur A."/>
            <person name="Lombard V."/>
            <person name="Morin E."/>
            <person name="Otillar R."/>
            <person name="Lindquist E.A."/>
            <person name="Sun H."/>
            <person name="LaButti K.M."/>
            <person name="Schmutz J."/>
            <person name="Jabbour D."/>
            <person name="Luo H."/>
            <person name="Baker S.E."/>
            <person name="Pisabarro A.G."/>
            <person name="Walton J.D."/>
            <person name="Blanchette R.A."/>
            <person name="Henrissat B."/>
            <person name="Martin F."/>
            <person name="Cullen D."/>
            <person name="Hibbett D.S."/>
            <person name="Grigoriev I.V."/>
        </authorList>
    </citation>
    <scope>NUCLEOTIDE SEQUENCE [LARGE SCALE GENOMIC DNA]</scope>
    <source>
        <strain evidence="13">CBS 339.88</strain>
    </source>
</reference>
<evidence type="ECO:0008006" key="14">
    <source>
        <dbReference type="Google" id="ProtNLM"/>
    </source>
</evidence>
<comment type="subunit">
    <text evidence="1">G proteins are composed of 3 units; alpha, beta and gamma. The alpha chain contains the guanine nucleotide binding site.</text>
</comment>
<evidence type="ECO:0000256" key="4">
    <source>
        <dbReference type="ARBA" id="ARBA00022741"/>
    </source>
</evidence>
<keyword evidence="6 10" id="KW-0342">GTP-binding</keyword>
<evidence type="ECO:0000256" key="9">
    <source>
        <dbReference type="ARBA" id="ARBA00023288"/>
    </source>
</evidence>
<dbReference type="InterPro" id="IPR027417">
    <property type="entry name" value="P-loop_NTPase"/>
</dbReference>
<keyword evidence="5 11" id="KW-0460">Magnesium</keyword>
<feature type="binding site" evidence="11">
    <location>
        <position position="182"/>
    </location>
    <ligand>
        <name>Mg(2+)</name>
        <dbReference type="ChEBI" id="CHEBI:18420"/>
    </ligand>
</feature>
<evidence type="ECO:0000313" key="12">
    <source>
        <dbReference type="EMBL" id="KDR74848.1"/>
    </source>
</evidence>
<dbReference type="PRINTS" id="PR01241">
    <property type="entry name" value="GPROTEINAFNG"/>
</dbReference>
<evidence type="ECO:0000256" key="5">
    <source>
        <dbReference type="ARBA" id="ARBA00022842"/>
    </source>
</evidence>
<evidence type="ECO:0000256" key="7">
    <source>
        <dbReference type="ARBA" id="ARBA00023139"/>
    </source>
</evidence>
<evidence type="ECO:0000256" key="11">
    <source>
        <dbReference type="PIRSR" id="PIRSR601019-2"/>
    </source>
</evidence>
<evidence type="ECO:0000256" key="2">
    <source>
        <dbReference type="ARBA" id="ARBA00022707"/>
    </source>
</evidence>
<accession>A0A067T762</accession>
<keyword evidence="7" id="KW-0564">Palmitate</keyword>
<keyword evidence="8" id="KW-0807">Transducer</keyword>
<dbReference type="GO" id="GO:0031683">
    <property type="term" value="F:G-protein beta/gamma-subunit complex binding"/>
    <property type="evidence" value="ECO:0007669"/>
    <property type="project" value="InterPro"/>
</dbReference>
<dbReference type="STRING" id="685588.A0A067T762"/>
<dbReference type="Pfam" id="PF00503">
    <property type="entry name" value="G-alpha"/>
    <property type="match status" value="1"/>
</dbReference>
<dbReference type="Proteomes" id="UP000027222">
    <property type="component" value="Unassembled WGS sequence"/>
</dbReference>
<protein>
    <recommendedName>
        <fullName evidence="14">Guanine nucleotide-binding protein alpha-3 subunit</fullName>
    </recommendedName>
</protein>
<dbReference type="PRINTS" id="PR00318">
    <property type="entry name" value="GPROTEINA"/>
</dbReference>
<keyword evidence="2" id="KW-0519">Myristate</keyword>
<evidence type="ECO:0000256" key="8">
    <source>
        <dbReference type="ARBA" id="ARBA00023224"/>
    </source>
</evidence>
<feature type="binding site" evidence="10">
    <location>
        <begin position="270"/>
        <end position="273"/>
    </location>
    <ligand>
        <name>GTP</name>
        <dbReference type="ChEBI" id="CHEBI:37565"/>
    </ligand>
</feature>
<dbReference type="AlphaFoldDB" id="A0A067T762"/>
<dbReference type="Gene3D" id="3.40.50.300">
    <property type="entry name" value="P-loop containing nucleotide triphosphate hydrolases"/>
    <property type="match status" value="1"/>
</dbReference>
<dbReference type="FunFam" id="3.40.50.300:FF:000181">
    <property type="entry name" value="Guanine nucleotide-binding protein subunit alpha"/>
    <property type="match status" value="1"/>
</dbReference>
<keyword evidence="9" id="KW-0449">Lipoprotein</keyword>
<feature type="binding site" evidence="10">
    <location>
        <begin position="151"/>
        <end position="152"/>
    </location>
    <ligand>
        <name>GTP</name>
        <dbReference type="ChEBI" id="CHEBI:37565"/>
    </ligand>
</feature>
<dbReference type="EMBL" id="KL142382">
    <property type="protein sequence ID" value="KDR74848.1"/>
    <property type="molecule type" value="Genomic_DNA"/>
</dbReference>
<evidence type="ECO:0000256" key="1">
    <source>
        <dbReference type="ARBA" id="ARBA00011356"/>
    </source>
</evidence>
<organism evidence="12 13">
    <name type="scientific">Galerina marginata (strain CBS 339.88)</name>
    <dbReference type="NCBI Taxonomy" id="685588"/>
    <lineage>
        <taxon>Eukaryota</taxon>
        <taxon>Fungi</taxon>
        <taxon>Dikarya</taxon>
        <taxon>Basidiomycota</taxon>
        <taxon>Agaricomycotina</taxon>
        <taxon>Agaricomycetes</taxon>
        <taxon>Agaricomycetidae</taxon>
        <taxon>Agaricales</taxon>
        <taxon>Agaricineae</taxon>
        <taxon>Strophariaceae</taxon>
        <taxon>Galerina</taxon>
    </lineage>
</organism>
<keyword evidence="13" id="KW-1185">Reference proteome</keyword>
<evidence type="ECO:0000313" key="13">
    <source>
        <dbReference type="Proteomes" id="UP000027222"/>
    </source>
</evidence>